<proteinExistence type="predicted"/>
<name>A0A081AGH2_PHYNI</name>
<dbReference type="Proteomes" id="UP000028582">
    <property type="component" value="Unassembled WGS sequence"/>
</dbReference>
<protein>
    <submittedName>
        <fullName evidence="2">Uncharacterized protein</fullName>
    </submittedName>
</protein>
<accession>A0A081AGH2</accession>
<evidence type="ECO:0000256" key="1">
    <source>
        <dbReference type="SAM" id="MobiDB-lite"/>
    </source>
</evidence>
<reference evidence="2 3" key="1">
    <citation type="submission" date="2013-11" db="EMBL/GenBank/DDBJ databases">
        <title>The Genome Sequence of Phytophthora parasitica P1976.</title>
        <authorList>
            <consortium name="The Broad Institute Genomics Platform"/>
            <person name="Russ C."/>
            <person name="Tyler B."/>
            <person name="Panabieres F."/>
            <person name="Shan W."/>
            <person name="Tripathy S."/>
            <person name="Grunwald N."/>
            <person name="Machado M."/>
            <person name="Johnson C.S."/>
            <person name="Walker B."/>
            <person name="Young S."/>
            <person name="Zeng Q."/>
            <person name="Gargeya S."/>
            <person name="Fitzgerald M."/>
            <person name="Haas B."/>
            <person name="Abouelleil A."/>
            <person name="Allen A.W."/>
            <person name="Alvarado L."/>
            <person name="Arachchi H.M."/>
            <person name="Berlin A.M."/>
            <person name="Chapman S.B."/>
            <person name="Gainer-Dewar J."/>
            <person name="Goldberg J."/>
            <person name="Griggs A."/>
            <person name="Gujja S."/>
            <person name="Hansen M."/>
            <person name="Howarth C."/>
            <person name="Imamovic A."/>
            <person name="Ireland A."/>
            <person name="Larimer J."/>
            <person name="McCowan C."/>
            <person name="Murphy C."/>
            <person name="Pearson M."/>
            <person name="Poon T.W."/>
            <person name="Priest M."/>
            <person name="Roberts A."/>
            <person name="Saif S."/>
            <person name="Shea T."/>
            <person name="Sisk P."/>
            <person name="Sykes S."/>
            <person name="Wortman J."/>
            <person name="Nusbaum C."/>
            <person name="Birren B."/>
        </authorList>
    </citation>
    <scope>NUCLEOTIDE SEQUENCE [LARGE SCALE GENOMIC DNA]</scope>
    <source>
        <strain evidence="2 3">P1976</strain>
    </source>
</reference>
<evidence type="ECO:0000313" key="3">
    <source>
        <dbReference type="Proteomes" id="UP000028582"/>
    </source>
</evidence>
<sequence>MSQPTYRLAESNHNPDDEDGNCFVPTGSRAWVAAAS</sequence>
<dbReference type="AlphaFoldDB" id="A0A081AGH2"/>
<comment type="caution">
    <text evidence="2">The sequence shown here is derived from an EMBL/GenBank/DDBJ whole genome shotgun (WGS) entry which is preliminary data.</text>
</comment>
<feature type="region of interest" description="Disordered" evidence="1">
    <location>
        <begin position="1"/>
        <end position="22"/>
    </location>
</feature>
<gene>
    <name evidence="2" type="ORF">F444_06913</name>
</gene>
<dbReference type="EMBL" id="ANJA01001233">
    <property type="protein sequence ID" value="ETO77983.1"/>
    <property type="molecule type" value="Genomic_DNA"/>
</dbReference>
<evidence type="ECO:0000313" key="2">
    <source>
        <dbReference type="EMBL" id="ETO77983.1"/>
    </source>
</evidence>
<organism evidence="2 3">
    <name type="scientific">Phytophthora nicotianae P1976</name>
    <dbReference type="NCBI Taxonomy" id="1317066"/>
    <lineage>
        <taxon>Eukaryota</taxon>
        <taxon>Sar</taxon>
        <taxon>Stramenopiles</taxon>
        <taxon>Oomycota</taxon>
        <taxon>Peronosporomycetes</taxon>
        <taxon>Peronosporales</taxon>
        <taxon>Peronosporaceae</taxon>
        <taxon>Phytophthora</taxon>
    </lineage>
</organism>